<proteinExistence type="predicted"/>
<name>A0A5B9WBF2_9BACT</name>
<feature type="compositionally biased region" description="Pro residues" evidence="1">
    <location>
        <begin position="217"/>
        <end position="230"/>
    </location>
</feature>
<dbReference type="InterPro" id="IPR011989">
    <property type="entry name" value="ARM-like"/>
</dbReference>
<accession>A0A5B9WBF2</accession>
<keyword evidence="3" id="KW-1185">Reference proteome</keyword>
<feature type="compositionally biased region" description="Basic and acidic residues" evidence="1">
    <location>
        <begin position="273"/>
        <end position="282"/>
    </location>
</feature>
<feature type="region of interest" description="Disordered" evidence="1">
    <location>
        <begin position="189"/>
        <end position="282"/>
    </location>
</feature>
<dbReference type="EMBL" id="CP042997">
    <property type="protein sequence ID" value="QEH37892.1"/>
    <property type="molecule type" value="Genomic_DNA"/>
</dbReference>
<evidence type="ECO:0000313" key="2">
    <source>
        <dbReference type="EMBL" id="QEH37892.1"/>
    </source>
</evidence>
<dbReference type="KEGG" id="agv:OJF2_64840"/>
<evidence type="ECO:0000313" key="3">
    <source>
        <dbReference type="Proteomes" id="UP000324233"/>
    </source>
</evidence>
<reference evidence="2 3" key="1">
    <citation type="submission" date="2019-08" db="EMBL/GenBank/DDBJ databases">
        <title>Deep-cultivation of Planctomycetes and their phenomic and genomic characterization uncovers novel biology.</title>
        <authorList>
            <person name="Wiegand S."/>
            <person name="Jogler M."/>
            <person name="Boedeker C."/>
            <person name="Pinto D."/>
            <person name="Vollmers J."/>
            <person name="Rivas-Marin E."/>
            <person name="Kohn T."/>
            <person name="Peeters S.H."/>
            <person name="Heuer A."/>
            <person name="Rast P."/>
            <person name="Oberbeckmann S."/>
            <person name="Bunk B."/>
            <person name="Jeske O."/>
            <person name="Meyerdierks A."/>
            <person name="Storesund J.E."/>
            <person name="Kallscheuer N."/>
            <person name="Luecker S."/>
            <person name="Lage O.M."/>
            <person name="Pohl T."/>
            <person name="Merkel B.J."/>
            <person name="Hornburger P."/>
            <person name="Mueller R.-W."/>
            <person name="Bruemmer F."/>
            <person name="Labrenz M."/>
            <person name="Spormann A.M."/>
            <person name="Op den Camp H."/>
            <person name="Overmann J."/>
            <person name="Amann R."/>
            <person name="Jetten M.S.M."/>
            <person name="Mascher T."/>
            <person name="Medema M.H."/>
            <person name="Devos D.P."/>
            <person name="Kaster A.-K."/>
            <person name="Ovreas L."/>
            <person name="Rohde M."/>
            <person name="Galperin M.Y."/>
            <person name="Jogler C."/>
        </authorList>
    </citation>
    <scope>NUCLEOTIDE SEQUENCE [LARGE SCALE GENOMIC DNA]</scope>
    <source>
        <strain evidence="2 3">OJF2</strain>
    </source>
</reference>
<sequence>MRLTLRTLLAWLDDTLPPSQVREIGKQVSSSPFARELVERIHRVTRQRRYTVPGKTGPDATDPNIVAGYVDNDLGPEQVAEYEKKCLTSDVNLAEVAAVHQILSLLGQKVQVPAEVKSRMYLLVKGRESIPPPLANGTAERPREPVTRPIQPWVAPEPPRRHWAERFGPIAACLGLIALLSWSAYQSLGPAQEPSGDVGSPAVATRSAPVAKKAETSPPPAPEDTGPPNPLEGTEKSASSATPGPDAGRAGEAASKEADARAAETAAGGPRPADAKAADAKAAETAAKPRAVPAGALGVVDGARGVLLRFDNEKQSWEKLADGNPLAAGDRLLCLAPFRARLVIGRVPVTLVGETAIRLTGKAPDDPPSFELADGRVLVEPAAAPATVRVEYAGHAATVERASPGAIGLERMSQWVFGKPADAPAPLAIFAAEGDVSAAMGTAKEALSGPGRIVADASGSFRSSADRTVPDWMTGADAASRDPKPGQQFLAKFAPDRPVIADIVVLIDDDSPAIRNYAIQGIKAMGDLSYLMPILRRPNDPSSRASTAAALRSYLGLGPQAVRRVQQGLDEDLGPEDGRVVRKLLAGYSAEEAAQPETLRRLVDLLSPKVESLVVRELALENLRTITGRDALGYDPEMPDEKGYNAWKNLASKGELKPAAKRKSA</sequence>
<gene>
    <name evidence="2" type="ORF">OJF2_64840</name>
</gene>
<dbReference type="AlphaFoldDB" id="A0A5B9WBF2"/>
<dbReference type="Proteomes" id="UP000324233">
    <property type="component" value="Chromosome"/>
</dbReference>
<evidence type="ECO:0000256" key="1">
    <source>
        <dbReference type="SAM" id="MobiDB-lite"/>
    </source>
</evidence>
<feature type="region of interest" description="Disordered" evidence="1">
    <location>
        <begin position="131"/>
        <end position="157"/>
    </location>
</feature>
<organism evidence="2 3">
    <name type="scientific">Aquisphaera giovannonii</name>
    <dbReference type="NCBI Taxonomy" id="406548"/>
    <lineage>
        <taxon>Bacteria</taxon>
        <taxon>Pseudomonadati</taxon>
        <taxon>Planctomycetota</taxon>
        <taxon>Planctomycetia</taxon>
        <taxon>Isosphaerales</taxon>
        <taxon>Isosphaeraceae</taxon>
        <taxon>Aquisphaera</taxon>
    </lineage>
</organism>
<protein>
    <submittedName>
        <fullName evidence="2">Uncharacterized protein</fullName>
    </submittedName>
</protein>
<dbReference type="Gene3D" id="1.25.10.10">
    <property type="entry name" value="Leucine-rich Repeat Variant"/>
    <property type="match status" value="1"/>
</dbReference>
<feature type="compositionally biased region" description="Low complexity" evidence="1">
    <location>
        <begin position="263"/>
        <end position="272"/>
    </location>
</feature>
<dbReference type="OrthoDB" id="272719at2"/>
<dbReference type="RefSeq" id="WP_148597396.1">
    <property type="nucleotide sequence ID" value="NZ_CP042997.1"/>
</dbReference>